<reference evidence="6" key="1">
    <citation type="submission" date="2018-05" db="EMBL/GenBank/DDBJ databases">
        <authorList>
            <person name="Lanie J.A."/>
            <person name="Ng W.-L."/>
            <person name="Kazmierczak K.M."/>
            <person name="Andrzejewski T.M."/>
            <person name="Davidsen T.M."/>
            <person name="Wayne K.J."/>
            <person name="Tettelin H."/>
            <person name="Glass J.I."/>
            <person name="Rusch D."/>
            <person name="Podicherti R."/>
            <person name="Tsui H.-C.T."/>
            <person name="Winkler M.E."/>
        </authorList>
    </citation>
    <scope>NUCLEOTIDE SEQUENCE</scope>
</reference>
<evidence type="ECO:0000256" key="4">
    <source>
        <dbReference type="ARBA" id="ARBA00022917"/>
    </source>
</evidence>
<dbReference type="SUPFAM" id="SSF55194">
    <property type="entry name" value="Ribosome recycling factor, RRF"/>
    <property type="match status" value="1"/>
</dbReference>
<accession>A0A381N9J4</accession>
<evidence type="ECO:0000256" key="3">
    <source>
        <dbReference type="ARBA" id="ARBA00022490"/>
    </source>
</evidence>
<name>A0A381N9J4_9ZZZZ</name>
<keyword evidence="4" id="KW-0648">Protein biosynthesis</keyword>
<dbReference type="AlphaFoldDB" id="A0A381N9J4"/>
<dbReference type="FunFam" id="1.10.132.20:FF:000001">
    <property type="entry name" value="Ribosome-recycling factor"/>
    <property type="match status" value="1"/>
</dbReference>
<dbReference type="EMBL" id="UINC01000215">
    <property type="protein sequence ID" value="SUZ51266.1"/>
    <property type="molecule type" value="Genomic_DNA"/>
</dbReference>
<dbReference type="GO" id="GO:0005737">
    <property type="term" value="C:cytoplasm"/>
    <property type="evidence" value="ECO:0007669"/>
    <property type="project" value="UniProtKB-SubCell"/>
</dbReference>
<dbReference type="PANTHER" id="PTHR20982:SF3">
    <property type="entry name" value="MITOCHONDRIAL RIBOSOME RECYCLING FACTOR PSEUDO 1"/>
    <property type="match status" value="1"/>
</dbReference>
<comment type="subcellular location">
    <subcellularLocation>
        <location evidence="1">Cytoplasm</location>
    </subcellularLocation>
</comment>
<dbReference type="GO" id="GO:0006412">
    <property type="term" value="P:translation"/>
    <property type="evidence" value="ECO:0007669"/>
    <property type="project" value="UniProtKB-KW"/>
</dbReference>
<evidence type="ECO:0000313" key="6">
    <source>
        <dbReference type="EMBL" id="SUZ51266.1"/>
    </source>
</evidence>
<organism evidence="6">
    <name type="scientific">marine metagenome</name>
    <dbReference type="NCBI Taxonomy" id="408172"/>
    <lineage>
        <taxon>unclassified sequences</taxon>
        <taxon>metagenomes</taxon>
        <taxon>ecological metagenomes</taxon>
    </lineage>
</organism>
<evidence type="ECO:0000259" key="5">
    <source>
        <dbReference type="Pfam" id="PF01765"/>
    </source>
</evidence>
<comment type="similarity">
    <text evidence="2">Belongs to the RRF family.</text>
</comment>
<dbReference type="CDD" id="cd00520">
    <property type="entry name" value="RRF"/>
    <property type="match status" value="1"/>
</dbReference>
<dbReference type="Gene3D" id="3.30.1360.40">
    <property type="match status" value="1"/>
</dbReference>
<dbReference type="FunFam" id="3.30.1360.40:FF:000001">
    <property type="entry name" value="Ribosome-recycling factor"/>
    <property type="match status" value="1"/>
</dbReference>
<keyword evidence="3" id="KW-0963">Cytoplasm</keyword>
<dbReference type="InterPro" id="IPR023584">
    <property type="entry name" value="Ribosome_recyc_fac_dom"/>
</dbReference>
<proteinExistence type="inferred from homology"/>
<feature type="domain" description="Ribosome recycling factor" evidence="5">
    <location>
        <begin position="22"/>
        <end position="182"/>
    </location>
</feature>
<evidence type="ECO:0000256" key="1">
    <source>
        <dbReference type="ARBA" id="ARBA00004496"/>
    </source>
</evidence>
<protein>
    <recommendedName>
        <fullName evidence="5">Ribosome recycling factor domain-containing protein</fullName>
    </recommendedName>
</protein>
<sequence>MIENILEDAEHRMDQTLVHTRMELGKVRTGRANPELLDSIHVSYYGTMTPLNQVANISVSNPQIMSILPYEKALIPDIEKAILESNIGLTPSNNGIAVIVPMPQLSEERRKELIRYVHDLVEEGRVSVRNVRRDANHQLKDIQTGKHISEDEIRRAENDIQTMTDRHINELKTVQEQKEKELIKV</sequence>
<dbReference type="NCBIfam" id="TIGR00496">
    <property type="entry name" value="frr"/>
    <property type="match status" value="1"/>
</dbReference>
<dbReference type="GO" id="GO:0043023">
    <property type="term" value="F:ribosomal large subunit binding"/>
    <property type="evidence" value="ECO:0007669"/>
    <property type="project" value="TreeGrafter"/>
</dbReference>
<dbReference type="HAMAP" id="MF_00040">
    <property type="entry name" value="RRF"/>
    <property type="match status" value="1"/>
</dbReference>
<dbReference type="InterPro" id="IPR002661">
    <property type="entry name" value="Ribosome_recyc_fac"/>
</dbReference>
<evidence type="ECO:0000256" key="2">
    <source>
        <dbReference type="ARBA" id="ARBA00005912"/>
    </source>
</evidence>
<dbReference type="PANTHER" id="PTHR20982">
    <property type="entry name" value="RIBOSOME RECYCLING FACTOR"/>
    <property type="match status" value="1"/>
</dbReference>
<dbReference type="Pfam" id="PF01765">
    <property type="entry name" value="RRF"/>
    <property type="match status" value="1"/>
</dbReference>
<gene>
    <name evidence="6" type="ORF">METZ01_LOCUS4120</name>
</gene>
<dbReference type="InterPro" id="IPR036191">
    <property type="entry name" value="RRF_sf"/>
</dbReference>
<dbReference type="Gene3D" id="1.10.132.20">
    <property type="entry name" value="Ribosome-recycling factor"/>
    <property type="match status" value="1"/>
</dbReference>